<sequence>MQRYLGTALLAAALVLGGSPSIAAPHLLHYLTVDELRPTLVLPAPPAPGSLEERGELAEIHALIAAAPPARLDQARWDDAHETPALFDRTLGVTLETLPLTWALLREVQEEGDAAADVAKLYFHRTRPFGIDPSIPNCAKTGKPLKSYPSGHATLGYSTGFVLAHLLPGRSAEILDRAADYATSREYCGVHFPTDVEASHVLGTLVASKLMAIPAFRVKFDAARQELIAAHVAGV</sequence>
<protein>
    <recommendedName>
        <fullName evidence="1">Acid phosphatase</fullName>
        <ecNumber evidence="1">3.1.3.2</ecNumber>
    </recommendedName>
</protein>
<feature type="domain" description="Phosphatidic acid phosphatase type 2/haloperoxidase" evidence="3">
    <location>
        <begin position="98"/>
        <end position="211"/>
    </location>
</feature>
<comment type="similarity">
    <text evidence="1">Belongs to the class A bacterial acid phosphatase family.</text>
</comment>
<evidence type="ECO:0000256" key="2">
    <source>
        <dbReference type="SAM" id="SignalP"/>
    </source>
</evidence>
<organism evidence="4 5">
    <name type="scientific">Sphingomonas echinoides</name>
    <dbReference type="NCBI Taxonomy" id="59803"/>
    <lineage>
        <taxon>Bacteria</taxon>
        <taxon>Pseudomonadati</taxon>
        <taxon>Pseudomonadota</taxon>
        <taxon>Alphaproteobacteria</taxon>
        <taxon>Sphingomonadales</taxon>
        <taxon>Sphingomonadaceae</taxon>
        <taxon>Sphingomonas</taxon>
    </lineage>
</organism>
<evidence type="ECO:0000313" key="5">
    <source>
        <dbReference type="Proteomes" id="UP001279660"/>
    </source>
</evidence>
<proteinExistence type="inferred from homology"/>
<keyword evidence="2" id="KW-0732">Signal</keyword>
<evidence type="ECO:0000313" key="4">
    <source>
        <dbReference type="EMBL" id="MDX5985175.1"/>
    </source>
</evidence>
<feature type="chain" id="PRO_5046118601" description="Acid phosphatase" evidence="2">
    <location>
        <begin position="24"/>
        <end position="235"/>
    </location>
</feature>
<dbReference type="InterPro" id="IPR001011">
    <property type="entry name" value="Acid_Pase_classA_bac"/>
</dbReference>
<accession>A0ABU4PLX4</accession>
<dbReference type="EMBL" id="JAWXXV010000001">
    <property type="protein sequence ID" value="MDX5985175.1"/>
    <property type="molecule type" value="Genomic_DNA"/>
</dbReference>
<reference evidence="4 5" key="1">
    <citation type="submission" date="2023-11" db="EMBL/GenBank/DDBJ databases">
        <title>MicrobeMod: A computational toolkit for identifying prokaryotic methylation and restriction-modification with nanopore sequencing.</title>
        <authorList>
            <person name="Crits-Christoph A."/>
            <person name="Kang S.C."/>
            <person name="Lee H."/>
            <person name="Ostrov N."/>
        </authorList>
    </citation>
    <scope>NUCLEOTIDE SEQUENCE [LARGE SCALE GENOMIC DNA]</scope>
    <source>
        <strain evidence="4 5">ATCC 14820</strain>
    </source>
</reference>
<dbReference type="SMART" id="SM00014">
    <property type="entry name" value="acidPPc"/>
    <property type="match status" value="1"/>
</dbReference>
<gene>
    <name evidence="4" type="ORF">SIL82_12975</name>
</gene>
<dbReference type="CDD" id="cd03397">
    <property type="entry name" value="PAP2_acid_phosphatase"/>
    <property type="match status" value="1"/>
</dbReference>
<evidence type="ECO:0000259" key="3">
    <source>
        <dbReference type="SMART" id="SM00014"/>
    </source>
</evidence>
<dbReference type="PIRSF" id="PIRSF000897">
    <property type="entry name" value="Acid_Ptase_ClsA"/>
    <property type="match status" value="1"/>
</dbReference>
<keyword evidence="5" id="KW-1185">Reference proteome</keyword>
<name>A0ABU4PLX4_9SPHN</name>
<dbReference type="Proteomes" id="UP001279660">
    <property type="component" value="Unassembled WGS sequence"/>
</dbReference>
<dbReference type="InterPro" id="IPR000326">
    <property type="entry name" value="PAP2/HPO"/>
</dbReference>
<dbReference type="SUPFAM" id="SSF48317">
    <property type="entry name" value="Acid phosphatase/Vanadium-dependent haloperoxidase"/>
    <property type="match status" value="1"/>
</dbReference>
<dbReference type="Pfam" id="PF01569">
    <property type="entry name" value="PAP2"/>
    <property type="match status" value="1"/>
</dbReference>
<evidence type="ECO:0000256" key="1">
    <source>
        <dbReference type="PIRNR" id="PIRNR000897"/>
    </source>
</evidence>
<dbReference type="EC" id="3.1.3.2" evidence="1"/>
<comment type="caution">
    <text evidence="4">The sequence shown here is derived from an EMBL/GenBank/DDBJ whole genome shotgun (WGS) entry which is preliminary data.</text>
</comment>
<dbReference type="RefSeq" id="WP_010402301.1">
    <property type="nucleotide sequence ID" value="NZ_JAWXXV010000001.1"/>
</dbReference>
<dbReference type="InterPro" id="IPR036938">
    <property type="entry name" value="PAP2/HPO_sf"/>
</dbReference>
<dbReference type="Gene3D" id="1.20.144.10">
    <property type="entry name" value="Phosphatidic acid phosphatase type 2/haloperoxidase"/>
    <property type="match status" value="1"/>
</dbReference>
<keyword evidence="1" id="KW-0378">Hydrolase</keyword>
<comment type="catalytic activity">
    <reaction evidence="1">
        <text>a phosphate monoester + H2O = an alcohol + phosphate</text>
        <dbReference type="Rhea" id="RHEA:15017"/>
        <dbReference type="ChEBI" id="CHEBI:15377"/>
        <dbReference type="ChEBI" id="CHEBI:30879"/>
        <dbReference type="ChEBI" id="CHEBI:43474"/>
        <dbReference type="ChEBI" id="CHEBI:67140"/>
        <dbReference type="EC" id="3.1.3.2"/>
    </reaction>
</comment>
<feature type="signal peptide" evidence="2">
    <location>
        <begin position="1"/>
        <end position="23"/>
    </location>
</feature>
<dbReference type="PRINTS" id="PR00483">
    <property type="entry name" value="BACPHPHTASE"/>
</dbReference>